<protein>
    <submittedName>
        <fullName evidence="3">SRPBCC domain-containing protein</fullName>
    </submittedName>
</protein>
<accession>A0ABY3YP73</accession>
<evidence type="ECO:0000313" key="4">
    <source>
        <dbReference type="Proteomes" id="UP000829476"/>
    </source>
</evidence>
<name>A0ABY3YP73_9FLAO</name>
<sequence>MASIEHINYIKVPVGLVYQVLTTEEGLANVWTRKLKVKPQINFVNEFDFDDDYLTKMKIIELKKDSKIVWECLASDQEWVGTKVLFELTVKDNVTSVVLKHYNWSEVTEFYRWCNYNWAMFLLSLKNYCENKKGLPYQEREF</sequence>
<dbReference type="Pfam" id="PF08327">
    <property type="entry name" value="AHSA1"/>
    <property type="match status" value="1"/>
</dbReference>
<dbReference type="InterPro" id="IPR023393">
    <property type="entry name" value="START-like_dom_sf"/>
</dbReference>
<reference evidence="3 4" key="1">
    <citation type="journal article" date="2018" name="Int. J. Syst. Evol. Microbiol.">
        <title>Zhouia spongiae sp. nov., isolated from a marine sponge.</title>
        <authorList>
            <person name="Zhuang L."/>
            <person name="Lin B."/>
            <person name="Qin F."/>
            <person name="Luo L."/>
        </authorList>
    </citation>
    <scope>NUCLEOTIDE SEQUENCE [LARGE SCALE GENOMIC DNA]</scope>
    <source>
        <strain evidence="3 4">HN-Y44</strain>
    </source>
</reference>
<dbReference type="SUPFAM" id="SSF55961">
    <property type="entry name" value="Bet v1-like"/>
    <property type="match status" value="1"/>
</dbReference>
<comment type="similarity">
    <text evidence="1">Belongs to the AHA1 family.</text>
</comment>
<dbReference type="CDD" id="cd07814">
    <property type="entry name" value="SRPBCC_CalC_Aha1-like"/>
    <property type="match status" value="1"/>
</dbReference>
<dbReference type="RefSeq" id="WP_242937739.1">
    <property type="nucleotide sequence ID" value="NZ_CP094326.1"/>
</dbReference>
<evidence type="ECO:0000313" key="3">
    <source>
        <dbReference type="EMBL" id="UNY99339.1"/>
    </source>
</evidence>
<feature type="domain" description="Activator of Hsp90 ATPase homologue 1/2-like C-terminal" evidence="2">
    <location>
        <begin position="11"/>
        <end position="129"/>
    </location>
</feature>
<evidence type="ECO:0000256" key="1">
    <source>
        <dbReference type="ARBA" id="ARBA00006817"/>
    </source>
</evidence>
<evidence type="ECO:0000259" key="2">
    <source>
        <dbReference type="Pfam" id="PF08327"/>
    </source>
</evidence>
<dbReference type="EMBL" id="CP094326">
    <property type="protein sequence ID" value="UNY99339.1"/>
    <property type="molecule type" value="Genomic_DNA"/>
</dbReference>
<dbReference type="Proteomes" id="UP000829476">
    <property type="component" value="Chromosome"/>
</dbReference>
<dbReference type="InterPro" id="IPR013538">
    <property type="entry name" value="ASHA1/2-like_C"/>
</dbReference>
<dbReference type="Gene3D" id="3.30.530.20">
    <property type="match status" value="1"/>
</dbReference>
<gene>
    <name evidence="3" type="ORF">MQE36_03125</name>
</gene>
<organism evidence="3 4">
    <name type="scientific">Zhouia spongiae</name>
    <dbReference type="NCBI Taxonomy" id="2202721"/>
    <lineage>
        <taxon>Bacteria</taxon>
        <taxon>Pseudomonadati</taxon>
        <taxon>Bacteroidota</taxon>
        <taxon>Flavobacteriia</taxon>
        <taxon>Flavobacteriales</taxon>
        <taxon>Flavobacteriaceae</taxon>
        <taxon>Zhouia</taxon>
    </lineage>
</organism>
<keyword evidence="4" id="KW-1185">Reference proteome</keyword>
<proteinExistence type="inferred from homology"/>